<keyword evidence="6" id="KW-1185">Reference proteome</keyword>
<comment type="similarity">
    <text evidence="1">Belongs to the C/M/P thioester hydrolase family.</text>
</comment>
<keyword evidence="2" id="KW-0378">Hydrolase</keyword>
<evidence type="ECO:0000256" key="1">
    <source>
        <dbReference type="ARBA" id="ARBA00006538"/>
    </source>
</evidence>
<accession>A0A916Z8J6</accession>
<gene>
    <name evidence="5" type="primary">tesB</name>
    <name evidence="5" type="ORF">GCM10010990_32420</name>
</gene>
<evidence type="ECO:0000259" key="4">
    <source>
        <dbReference type="Pfam" id="PF20789"/>
    </source>
</evidence>
<proteinExistence type="inferred from homology"/>
<evidence type="ECO:0000313" key="5">
    <source>
        <dbReference type="EMBL" id="GGD80006.1"/>
    </source>
</evidence>
<reference evidence="5" key="1">
    <citation type="journal article" date="2014" name="Int. J. Syst. Evol. Microbiol.">
        <title>Complete genome sequence of Corynebacterium casei LMG S-19264T (=DSM 44701T), isolated from a smear-ripened cheese.</title>
        <authorList>
            <consortium name="US DOE Joint Genome Institute (JGI-PGF)"/>
            <person name="Walter F."/>
            <person name="Albersmeier A."/>
            <person name="Kalinowski J."/>
            <person name="Ruckert C."/>
        </authorList>
    </citation>
    <scope>NUCLEOTIDE SEQUENCE</scope>
    <source>
        <strain evidence="5">CGMCC 1.15360</strain>
    </source>
</reference>
<dbReference type="GO" id="GO:0006637">
    <property type="term" value="P:acyl-CoA metabolic process"/>
    <property type="evidence" value="ECO:0007669"/>
    <property type="project" value="InterPro"/>
</dbReference>
<dbReference type="SUPFAM" id="SSF54637">
    <property type="entry name" value="Thioesterase/thiol ester dehydrase-isomerase"/>
    <property type="match status" value="2"/>
</dbReference>
<dbReference type="PANTHER" id="PTHR11066:SF34">
    <property type="entry name" value="ACYL-COENZYME A THIOESTERASE 8"/>
    <property type="match status" value="1"/>
</dbReference>
<dbReference type="GO" id="GO:0047617">
    <property type="term" value="F:fatty acyl-CoA hydrolase activity"/>
    <property type="evidence" value="ECO:0007669"/>
    <property type="project" value="InterPro"/>
</dbReference>
<sequence>MATETRAHQRELSELFEFEPLETGMLRARPGRANPYGMLFGGQLIGQSIATAQVHGDGRSLHSLHLNFIKPGNAQDPIDFAVERLRDGRSFSTRLVRAVQGTVPLATATASFRTGGDGFHHQRPPAETGDPEAAMDIVEASALVEDEPGPFTIFVARPCPVELRIPSLDRFYRTSDEARRNYWIRVRPPLPDLTAEDHKVLFGYISDLMLAGVAMVPHLLPMPGSHLRSVSLDHAIWFHGPVDCSRWVLFETECSIAANGCNLTRAHAYDENGTLIASIAQEVLQSAAP</sequence>
<dbReference type="Gene3D" id="2.40.160.210">
    <property type="entry name" value="Acyl-CoA thioesterase, double hotdog domain"/>
    <property type="match status" value="1"/>
</dbReference>
<evidence type="ECO:0000313" key="6">
    <source>
        <dbReference type="Proteomes" id="UP000612349"/>
    </source>
</evidence>
<name>A0A916Z8J6_9SPHN</name>
<dbReference type="OrthoDB" id="9781019at2"/>
<dbReference type="Pfam" id="PF13622">
    <property type="entry name" value="4HBT_3"/>
    <property type="match status" value="1"/>
</dbReference>
<evidence type="ECO:0000256" key="2">
    <source>
        <dbReference type="ARBA" id="ARBA00022801"/>
    </source>
</evidence>
<comment type="caution">
    <text evidence="5">The sequence shown here is derived from an EMBL/GenBank/DDBJ whole genome shotgun (WGS) entry which is preliminary data.</text>
</comment>
<dbReference type="InterPro" id="IPR049450">
    <property type="entry name" value="ACOT8-like_C"/>
</dbReference>
<dbReference type="AlphaFoldDB" id="A0A916Z8J6"/>
<dbReference type="InterPro" id="IPR049449">
    <property type="entry name" value="TesB_ACOT8-like_N"/>
</dbReference>
<protein>
    <submittedName>
        <fullName evidence="5">Acyl-CoA thioesterase II</fullName>
    </submittedName>
</protein>
<feature type="domain" description="Acyl-CoA thioesterase-like C-terminal" evidence="4">
    <location>
        <begin position="166"/>
        <end position="284"/>
    </location>
</feature>
<dbReference type="CDD" id="cd03444">
    <property type="entry name" value="Thioesterase_II_repeat1"/>
    <property type="match status" value="1"/>
</dbReference>
<dbReference type="InterPro" id="IPR029069">
    <property type="entry name" value="HotDog_dom_sf"/>
</dbReference>
<dbReference type="InterPro" id="IPR042171">
    <property type="entry name" value="Acyl-CoA_hotdog"/>
</dbReference>
<dbReference type="EMBL" id="BMIP01000009">
    <property type="protein sequence ID" value="GGD80006.1"/>
    <property type="molecule type" value="Genomic_DNA"/>
</dbReference>
<dbReference type="PANTHER" id="PTHR11066">
    <property type="entry name" value="ACYL-COA THIOESTERASE"/>
    <property type="match status" value="1"/>
</dbReference>
<dbReference type="Pfam" id="PF20789">
    <property type="entry name" value="4HBT_3C"/>
    <property type="match status" value="1"/>
</dbReference>
<reference evidence="5" key="2">
    <citation type="submission" date="2020-09" db="EMBL/GenBank/DDBJ databases">
        <authorList>
            <person name="Sun Q."/>
            <person name="Zhou Y."/>
        </authorList>
    </citation>
    <scope>NUCLEOTIDE SEQUENCE</scope>
    <source>
        <strain evidence="5">CGMCC 1.15360</strain>
    </source>
</reference>
<evidence type="ECO:0000259" key="3">
    <source>
        <dbReference type="Pfam" id="PF13622"/>
    </source>
</evidence>
<feature type="domain" description="Acyl-CoA thioesterase-like N-terminal HotDog" evidence="3">
    <location>
        <begin position="30"/>
        <end position="112"/>
    </location>
</feature>
<organism evidence="5 6">
    <name type="scientific">Croceicoccus mobilis</name>
    <dbReference type="NCBI Taxonomy" id="1703339"/>
    <lineage>
        <taxon>Bacteria</taxon>
        <taxon>Pseudomonadati</taxon>
        <taxon>Pseudomonadota</taxon>
        <taxon>Alphaproteobacteria</taxon>
        <taxon>Sphingomonadales</taxon>
        <taxon>Erythrobacteraceae</taxon>
        <taxon>Croceicoccus</taxon>
    </lineage>
</organism>
<dbReference type="GO" id="GO:0009062">
    <property type="term" value="P:fatty acid catabolic process"/>
    <property type="evidence" value="ECO:0007669"/>
    <property type="project" value="TreeGrafter"/>
</dbReference>
<dbReference type="RefSeq" id="WP_066770911.1">
    <property type="nucleotide sequence ID" value="NZ_BMIP01000009.1"/>
</dbReference>
<dbReference type="CDD" id="cd03445">
    <property type="entry name" value="Thioesterase_II_repeat2"/>
    <property type="match status" value="1"/>
</dbReference>
<dbReference type="InterPro" id="IPR003703">
    <property type="entry name" value="Acyl_CoA_thio"/>
</dbReference>
<dbReference type="Proteomes" id="UP000612349">
    <property type="component" value="Unassembled WGS sequence"/>
</dbReference>